<evidence type="ECO:0000256" key="2">
    <source>
        <dbReference type="ARBA" id="ARBA00022643"/>
    </source>
</evidence>
<evidence type="ECO:0000259" key="3">
    <source>
        <dbReference type="Pfam" id="PF03358"/>
    </source>
</evidence>
<reference evidence="4 5" key="1">
    <citation type="submission" date="2019-10" db="EMBL/GenBank/DDBJ databases">
        <title>Complete genome sequence of Vibrio sp. strain THAF100, isolated from non-filtered water from the water column of tank 6 of a marine aquarium containing stony-coral fragments. Water maintained at 26 degree C.</title>
        <authorList>
            <person name="Ruckert C."/>
            <person name="Franco A."/>
            <person name="Kalinowski J."/>
            <person name="Glaeser S."/>
        </authorList>
    </citation>
    <scope>NUCLEOTIDE SEQUENCE [LARGE SCALE GENOMIC DNA]</scope>
    <source>
        <strain evidence="4 5">THAF100</strain>
    </source>
</reference>
<proteinExistence type="predicted"/>
<keyword evidence="2" id="KW-0288">FMN</keyword>
<dbReference type="Proteomes" id="UP000326936">
    <property type="component" value="Chromosome"/>
</dbReference>
<name>A0A5P9CLJ7_9VIBR</name>
<keyword evidence="2" id="KW-0285">Flavoprotein</keyword>
<evidence type="ECO:0000313" key="4">
    <source>
        <dbReference type="EMBL" id="QFT26871.1"/>
    </source>
</evidence>
<dbReference type="PANTHER" id="PTHR30543:SF21">
    <property type="entry name" value="NAD(P)H-DEPENDENT FMN REDUCTASE LOT6"/>
    <property type="match status" value="1"/>
</dbReference>
<dbReference type="KEGG" id="vaq:FIV01_10560"/>
<dbReference type="PANTHER" id="PTHR30543">
    <property type="entry name" value="CHROMATE REDUCTASE"/>
    <property type="match status" value="1"/>
</dbReference>
<dbReference type="Gene3D" id="3.40.50.360">
    <property type="match status" value="1"/>
</dbReference>
<dbReference type="AlphaFoldDB" id="A0A5P9CLJ7"/>
<organism evidence="4 5">
    <name type="scientific">Vibrio aquimaris</name>
    <dbReference type="NCBI Taxonomy" id="2587862"/>
    <lineage>
        <taxon>Bacteria</taxon>
        <taxon>Pseudomonadati</taxon>
        <taxon>Pseudomonadota</taxon>
        <taxon>Gammaproteobacteria</taxon>
        <taxon>Vibrionales</taxon>
        <taxon>Vibrionaceae</taxon>
        <taxon>Vibrio</taxon>
    </lineage>
</organism>
<dbReference type="OrthoDB" id="5767802at2"/>
<evidence type="ECO:0000256" key="1">
    <source>
        <dbReference type="ARBA" id="ARBA00001917"/>
    </source>
</evidence>
<dbReference type="RefSeq" id="WP_152430951.1">
    <property type="nucleotide sequence ID" value="NZ_CBCSDK010000001.1"/>
</dbReference>
<comment type="cofactor">
    <cofactor evidence="1">
        <name>FMN</name>
        <dbReference type="ChEBI" id="CHEBI:58210"/>
    </cofactor>
</comment>
<dbReference type="InterPro" id="IPR050712">
    <property type="entry name" value="NAD(P)H-dep_reductase"/>
</dbReference>
<protein>
    <submittedName>
        <fullName evidence="4">NADPH-dependent FMN reductase</fullName>
    </submittedName>
</protein>
<keyword evidence="5" id="KW-1185">Reference proteome</keyword>
<dbReference type="InterPro" id="IPR005025">
    <property type="entry name" value="FMN_Rdtase-like_dom"/>
</dbReference>
<dbReference type="Pfam" id="PF03358">
    <property type="entry name" value="FMN_red"/>
    <property type="match status" value="1"/>
</dbReference>
<gene>
    <name evidence="4" type="ORF">FIV01_10560</name>
</gene>
<dbReference type="EMBL" id="CP045350">
    <property type="protein sequence ID" value="QFT26871.1"/>
    <property type="molecule type" value="Genomic_DNA"/>
</dbReference>
<sequence length="176" mass="18497">MKIVAFGASTSSTSINKTLAGYAANLVSGAEVKVLNLNDYDVPLFSEDKEKEIGQASGAKEFLSDIAQADALVISFAEHNGSYAAAYKNLFDWATRIERNVFADKPALYLATSTGPGGAASVLAAATVSAPYFGAKVKASLSIPSFYDNFDMESGKLTNSSLSSQLESAIDKLNSD</sequence>
<dbReference type="GO" id="GO:0016491">
    <property type="term" value="F:oxidoreductase activity"/>
    <property type="evidence" value="ECO:0007669"/>
    <property type="project" value="InterPro"/>
</dbReference>
<dbReference type="InterPro" id="IPR029039">
    <property type="entry name" value="Flavoprotein-like_sf"/>
</dbReference>
<dbReference type="GO" id="GO:0005829">
    <property type="term" value="C:cytosol"/>
    <property type="evidence" value="ECO:0007669"/>
    <property type="project" value="TreeGrafter"/>
</dbReference>
<dbReference type="SUPFAM" id="SSF52218">
    <property type="entry name" value="Flavoproteins"/>
    <property type="match status" value="1"/>
</dbReference>
<dbReference type="GO" id="GO:0010181">
    <property type="term" value="F:FMN binding"/>
    <property type="evidence" value="ECO:0007669"/>
    <property type="project" value="TreeGrafter"/>
</dbReference>
<evidence type="ECO:0000313" key="5">
    <source>
        <dbReference type="Proteomes" id="UP000326936"/>
    </source>
</evidence>
<feature type="domain" description="NADPH-dependent FMN reductase-like" evidence="3">
    <location>
        <begin position="1"/>
        <end position="138"/>
    </location>
</feature>
<accession>A0A5P9CLJ7</accession>